<dbReference type="Gene3D" id="3.30.1200.10">
    <property type="entry name" value="YggU-like"/>
    <property type="match status" value="1"/>
</dbReference>
<dbReference type="Pfam" id="PF02594">
    <property type="entry name" value="DUF167"/>
    <property type="match status" value="1"/>
</dbReference>
<organism evidence="2">
    <name type="scientific">metagenome</name>
    <dbReference type="NCBI Taxonomy" id="256318"/>
    <lineage>
        <taxon>unclassified sequences</taxon>
        <taxon>metagenomes</taxon>
    </lineage>
</organism>
<dbReference type="SUPFAM" id="SSF69786">
    <property type="entry name" value="YggU-like"/>
    <property type="match status" value="1"/>
</dbReference>
<dbReference type="AlphaFoldDB" id="A0A380TAQ1"/>
<proteinExistence type="inferred from homology"/>
<evidence type="ECO:0000313" key="2">
    <source>
        <dbReference type="EMBL" id="SUS05359.1"/>
    </source>
</evidence>
<dbReference type="HAMAP" id="MF_00634">
    <property type="entry name" value="UPF0235"/>
    <property type="match status" value="1"/>
</dbReference>
<protein>
    <submittedName>
        <fullName evidence="2">Uncharacterized protein</fullName>
    </submittedName>
</protein>
<reference evidence="2" key="1">
    <citation type="submission" date="2018-07" db="EMBL/GenBank/DDBJ databases">
        <authorList>
            <person name="Quirk P.G."/>
            <person name="Krulwich T.A."/>
        </authorList>
    </citation>
    <scope>NUCLEOTIDE SEQUENCE</scope>
</reference>
<accession>A0A380TAQ1</accession>
<gene>
    <name evidence="2" type="ORF">DF3PB_190021</name>
</gene>
<comment type="similarity">
    <text evidence="1">Belongs to the UPF0235 family.</text>
</comment>
<dbReference type="NCBIfam" id="TIGR00251">
    <property type="entry name" value="DUF167 family protein"/>
    <property type="match status" value="1"/>
</dbReference>
<name>A0A380TAQ1_9ZZZZ</name>
<dbReference type="SMART" id="SM01152">
    <property type="entry name" value="DUF167"/>
    <property type="match status" value="1"/>
</dbReference>
<evidence type="ECO:0000256" key="1">
    <source>
        <dbReference type="ARBA" id="ARBA00010364"/>
    </source>
</evidence>
<dbReference type="InterPro" id="IPR003746">
    <property type="entry name" value="DUF167"/>
</dbReference>
<dbReference type="EMBL" id="UIDG01000101">
    <property type="protein sequence ID" value="SUS05359.1"/>
    <property type="molecule type" value="Genomic_DNA"/>
</dbReference>
<dbReference type="InterPro" id="IPR036591">
    <property type="entry name" value="YggU-like_sf"/>
</dbReference>
<sequence length="99" mass="10219">MRVRLSPRASRARCAGLVADPAGGVALKIAVPAAPVDGAANAALIRFLADSWRLPRTAITLVGGASDRQKTLMIEGAAATLMARLNAWSAAIQAQPQES</sequence>